<sequence>MITSRAHQIASTLSTHRLIQEQAAGRERIFDLAERENGRQGKGPLWVATDRPTDGPTVHVSAHFYIFRLKQRREAV</sequence>
<proteinExistence type="predicted"/>
<dbReference type="AlphaFoldDB" id="A0AAV1TFF2"/>
<comment type="caution">
    <text evidence="1">The sequence shown here is derived from an EMBL/GenBank/DDBJ whole genome shotgun (WGS) entry which is preliminary data.</text>
</comment>
<reference evidence="1" key="1">
    <citation type="submission" date="2024-01" db="EMBL/GenBank/DDBJ databases">
        <authorList>
            <person name="Webb A."/>
        </authorList>
    </citation>
    <scope>NUCLEOTIDE SEQUENCE</scope>
    <source>
        <strain evidence="1">Pm1</strain>
    </source>
</reference>
<name>A0AAV1TFF2_9STRA</name>
<accession>A0AAV1TFF2</accession>
<dbReference type="EMBL" id="CAKLBY020000049">
    <property type="protein sequence ID" value="CAK7919651.1"/>
    <property type="molecule type" value="Genomic_DNA"/>
</dbReference>
<protein>
    <submittedName>
        <fullName evidence="1">Uncharacterized protein</fullName>
    </submittedName>
</protein>
<organism evidence="1 2">
    <name type="scientific">Peronospora matthiolae</name>
    <dbReference type="NCBI Taxonomy" id="2874970"/>
    <lineage>
        <taxon>Eukaryota</taxon>
        <taxon>Sar</taxon>
        <taxon>Stramenopiles</taxon>
        <taxon>Oomycota</taxon>
        <taxon>Peronosporomycetes</taxon>
        <taxon>Peronosporales</taxon>
        <taxon>Peronosporaceae</taxon>
        <taxon>Peronospora</taxon>
    </lineage>
</organism>
<gene>
    <name evidence="1" type="ORF">PM001_LOCUS6065</name>
</gene>
<evidence type="ECO:0000313" key="1">
    <source>
        <dbReference type="EMBL" id="CAK7919651.1"/>
    </source>
</evidence>
<dbReference type="Proteomes" id="UP001162060">
    <property type="component" value="Unassembled WGS sequence"/>
</dbReference>
<evidence type="ECO:0000313" key="2">
    <source>
        <dbReference type="Proteomes" id="UP001162060"/>
    </source>
</evidence>